<gene>
    <name evidence="2" type="ORF">SEMRO_1625_G286751.1</name>
</gene>
<accession>A0A9N8EU08</accession>
<proteinExistence type="predicted"/>
<sequence length="117" mass="13358">MGKVPRHRRSRSPVVAAHGHLVKIVQLPWFSKQHLHCSHHDYKVATISQKPVMSRLERNKQTAHDPSARCIFAYKPPVNTGTEAQRPARGNQMNADTGDLPRLFRNSYKSNISSEMY</sequence>
<dbReference type="Proteomes" id="UP001153069">
    <property type="component" value="Unassembled WGS sequence"/>
</dbReference>
<keyword evidence="3" id="KW-1185">Reference proteome</keyword>
<evidence type="ECO:0000313" key="3">
    <source>
        <dbReference type="Proteomes" id="UP001153069"/>
    </source>
</evidence>
<reference evidence="2" key="1">
    <citation type="submission" date="2020-06" db="EMBL/GenBank/DDBJ databases">
        <authorList>
            <consortium name="Plant Systems Biology data submission"/>
        </authorList>
    </citation>
    <scope>NUCLEOTIDE SEQUENCE</scope>
    <source>
        <strain evidence="2">D6</strain>
    </source>
</reference>
<organism evidence="2 3">
    <name type="scientific">Seminavis robusta</name>
    <dbReference type="NCBI Taxonomy" id="568900"/>
    <lineage>
        <taxon>Eukaryota</taxon>
        <taxon>Sar</taxon>
        <taxon>Stramenopiles</taxon>
        <taxon>Ochrophyta</taxon>
        <taxon>Bacillariophyta</taxon>
        <taxon>Bacillariophyceae</taxon>
        <taxon>Bacillariophycidae</taxon>
        <taxon>Naviculales</taxon>
        <taxon>Naviculaceae</taxon>
        <taxon>Seminavis</taxon>
    </lineage>
</organism>
<name>A0A9N8EU08_9STRA</name>
<protein>
    <submittedName>
        <fullName evidence="2">Uncharacterized protein</fullName>
    </submittedName>
</protein>
<evidence type="ECO:0000313" key="2">
    <source>
        <dbReference type="EMBL" id="CAB9525059.1"/>
    </source>
</evidence>
<comment type="caution">
    <text evidence="2">The sequence shown here is derived from an EMBL/GenBank/DDBJ whole genome shotgun (WGS) entry which is preliminary data.</text>
</comment>
<dbReference type="AlphaFoldDB" id="A0A9N8EU08"/>
<dbReference type="EMBL" id="CAICTM010001623">
    <property type="protein sequence ID" value="CAB9525059.1"/>
    <property type="molecule type" value="Genomic_DNA"/>
</dbReference>
<feature type="region of interest" description="Disordered" evidence="1">
    <location>
        <begin position="75"/>
        <end position="102"/>
    </location>
</feature>
<evidence type="ECO:0000256" key="1">
    <source>
        <dbReference type="SAM" id="MobiDB-lite"/>
    </source>
</evidence>